<proteinExistence type="predicted"/>
<evidence type="ECO:0000313" key="2">
    <source>
        <dbReference type="Proteomes" id="UP001224661"/>
    </source>
</evidence>
<dbReference type="RefSeq" id="WP_282509756.1">
    <property type="nucleotide sequence ID" value="NZ_JASCIR010000001.1"/>
</dbReference>
<name>A0ABT6RL66_9ACTN</name>
<evidence type="ECO:0008006" key="3">
    <source>
        <dbReference type="Google" id="ProtNLM"/>
    </source>
</evidence>
<accession>A0ABT6RL66</accession>
<comment type="caution">
    <text evidence="1">The sequence shown here is derived from an EMBL/GenBank/DDBJ whole genome shotgun (WGS) entry which is preliminary data.</text>
</comment>
<reference evidence="1 2" key="1">
    <citation type="submission" date="2023-05" db="EMBL/GenBank/DDBJ databases">
        <title>Draft genome sequence of Streptomyces sp. B-S-A8 isolated from a cave soil in Thailand.</title>
        <authorList>
            <person name="Chamroensaksri N."/>
            <person name="Muangham S."/>
        </authorList>
    </citation>
    <scope>NUCLEOTIDE SEQUENCE [LARGE SCALE GENOMIC DNA]</scope>
    <source>
        <strain evidence="1 2">B-S-A8</strain>
    </source>
</reference>
<organism evidence="1 2">
    <name type="scientific">Streptomyces solicavernae</name>
    <dbReference type="NCBI Taxonomy" id="3043614"/>
    <lineage>
        <taxon>Bacteria</taxon>
        <taxon>Bacillati</taxon>
        <taxon>Actinomycetota</taxon>
        <taxon>Actinomycetes</taxon>
        <taxon>Kitasatosporales</taxon>
        <taxon>Streptomycetaceae</taxon>
        <taxon>Streptomyces</taxon>
    </lineage>
</organism>
<dbReference type="Proteomes" id="UP001224661">
    <property type="component" value="Unassembled WGS sequence"/>
</dbReference>
<protein>
    <recommendedName>
        <fullName evidence="3">SMI1/KNR4 family protein</fullName>
    </recommendedName>
</protein>
<evidence type="ECO:0000313" key="1">
    <source>
        <dbReference type="EMBL" id="MDI3385035.1"/>
    </source>
</evidence>
<keyword evidence="2" id="KW-1185">Reference proteome</keyword>
<sequence>MDPDANNQKFPFEEYCAKTFKEIHDSSDLTAWETQFGEVPRYLDDPEYVFGSLAQDYGLPFSPAVQRNFFRFDKISAYWESTEEGSELVGEFQLNHVYSRRLMSHTWEGTDDWERNLYKELRIFDNTPRTGSGRMAGLRASPGTTDPEIWFFDMRQGAMEMELDYGTYLDTLMVTKGAIGWQYLFCDAGFGDSGFTPIVGGLKEMLDVFPRLFPDHDYSDLKARFRERA</sequence>
<gene>
    <name evidence="1" type="ORF">QIS99_02215</name>
</gene>
<dbReference type="EMBL" id="JASCIR010000001">
    <property type="protein sequence ID" value="MDI3385035.1"/>
    <property type="molecule type" value="Genomic_DNA"/>
</dbReference>